<dbReference type="Pfam" id="PF00990">
    <property type="entry name" value="GGDEF"/>
    <property type="match status" value="1"/>
</dbReference>
<dbReference type="PROSITE" id="PS50883">
    <property type="entry name" value="EAL"/>
    <property type="match status" value="1"/>
</dbReference>
<dbReference type="Pfam" id="PF03707">
    <property type="entry name" value="MHYT"/>
    <property type="match status" value="1"/>
</dbReference>
<feature type="transmembrane region" description="Helical" evidence="1">
    <location>
        <begin position="56"/>
        <end position="78"/>
    </location>
</feature>
<feature type="transmembrane region" description="Helical" evidence="1">
    <location>
        <begin position="124"/>
        <end position="147"/>
    </location>
</feature>
<evidence type="ECO:0000256" key="2">
    <source>
        <dbReference type="SAM" id="MobiDB-lite"/>
    </source>
</evidence>
<dbReference type="CDD" id="cd01949">
    <property type="entry name" value="GGDEF"/>
    <property type="match status" value="1"/>
</dbReference>
<dbReference type="PROSITE" id="PS50924">
    <property type="entry name" value="MHYT"/>
    <property type="match status" value="1"/>
</dbReference>
<evidence type="ECO:0000259" key="3">
    <source>
        <dbReference type="PROSITE" id="PS50883"/>
    </source>
</evidence>
<dbReference type="GO" id="GO:0016020">
    <property type="term" value="C:membrane"/>
    <property type="evidence" value="ECO:0007669"/>
    <property type="project" value="UniProtKB-UniRule"/>
</dbReference>
<dbReference type="Pfam" id="PF00563">
    <property type="entry name" value="EAL"/>
    <property type="match status" value="1"/>
</dbReference>
<feature type="transmembrane region" description="Helical" evidence="1">
    <location>
        <begin position="14"/>
        <end position="35"/>
    </location>
</feature>
<evidence type="ECO:0000259" key="4">
    <source>
        <dbReference type="PROSITE" id="PS50887"/>
    </source>
</evidence>
<feature type="domain" description="MHYT" evidence="5">
    <location>
        <begin position="1"/>
        <end position="143"/>
    </location>
</feature>
<dbReference type="SMART" id="SM00052">
    <property type="entry name" value="EAL"/>
    <property type="match status" value="1"/>
</dbReference>
<feature type="region of interest" description="Disordered" evidence="2">
    <location>
        <begin position="596"/>
        <end position="628"/>
    </location>
</feature>
<keyword evidence="1" id="KW-1133">Transmembrane helix</keyword>
<dbReference type="AlphaFoldDB" id="A0A975TZH1"/>
<keyword evidence="7" id="KW-1185">Reference proteome</keyword>
<dbReference type="SMART" id="SM00267">
    <property type="entry name" value="GGDEF"/>
    <property type="match status" value="1"/>
</dbReference>
<gene>
    <name evidence="6" type="ORF">KO353_08225</name>
</gene>
<dbReference type="NCBIfam" id="TIGR00254">
    <property type="entry name" value="GGDEF"/>
    <property type="match status" value="1"/>
</dbReference>
<evidence type="ECO:0000313" key="7">
    <source>
        <dbReference type="Proteomes" id="UP000694001"/>
    </source>
</evidence>
<sequence>MLAHRPGVPVSFDAVLTIVSFLVPILGAIPGLLLAASASSGSRGAAEEAPLSHWRAVAGGAVVGAAIAAMHYTGMAAYRVEGIVVWNPSVIALSVALSMTISAAAFLLASTYAGQRVPRAAGGVFALAVLSLHFTGMAAVTITALGTAGTEAAVEAQHAMALAVALAGLIVMTAGGFAFLLDRRSQTETVRRLTHLAMTDPLTGLPNRAAFAERLARGLERAAAVSARAAVIAIDLDRFKEVNDTHGHAAGDAALRAIGQRLAAAVGANACLARMGGDEFAALLPFRTRSGLDAVIARLEAAASAPVTIEDGSGGEFTVTLGASFGIACFPEDGTDPGQLTNNADLALYRAKALPFTAHCFYDPSMDAAAREKRSLAAALREALASGGGLMLHYQLQASVTAGEITGYEALLRWRHPTRGMIPPSVFIPLAEEMGLIPALGAWVLRRACTEAAAWPHPWRVAVNVSPLQLADASLPGLVAEVLAETGLAAERLEIELTETAIVEDQERALSILRAIKALGVRVALDDFGTGYSSLKTLRSFPFDKIKLDRFFMAEIESSAEAMAVIRSVLAEGVERPEQLAILRAEGCDEAQGFLLGRPSPAVSSGPEPEAAASAPRPPDAAPVSEAA</sequence>
<organism evidence="6 7">
    <name type="scientific">Elioraea tepida</name>
    <dbReference type="NCBI Taxonomy" id="2843330"/>
    <lineage>
        <taxon>Bacteria</taxon>
        <taxon>Pseudomonadati</taxon>
        <taxon>Pseudomonadota</taxon>
        <taxon>Alphaproteobacteria</taxon>
        <taxon>Acetobacterales</taxon>
        <taxon>Elioraeaceae</taxon>
        <taxon>Elioraea</taxon>
    </lineage>
</organism>
<reference evidence="6" key="1">
    <citation type="submission" date="2021-06" db="EMBL/GenBank/DDBJ databases">
        <title>Elioraea tepida, sp. nov., a moderately thermophilic aerobic anoxygenic phototrophic bacterium isolated from an alkaline siliceous hot spring mat community in Yellowstone National Park, WY, USA.</title>
        <authorList>
            <person name="Saini M.K."/>
            <person name="Yoshida S."/>
            <person name="Sebastian A."/>
            <person name="Hirose S."/>
            <person name="Hara E."/>
            <person name="Tamaki H."/>
            <person name="Soulier N.T."/>
            <person name="Albert I."/>
            <person name="Hanada S."/>
            <person name="Bryant D.A."/>
            <person name="Tank M."/>
        </authorList>
    </citation>
    <scope>NUCLEOTIDE SEQUENCE</scope>
    <source>
        <strain evidence="6">MS-P2</strain>
    </source>
</reference>
<accession>A0A975TZH1</accession>
<name>A0A975TZH1_9PROT</name>
<comment type="caution">
    <text evidence="1">Lacks conserved residue(s) required for the propagation of feature annotation.</text>
</comment>
<feature type="domain" description="GGDEF" evidence="4">
    <location>
        <begin position="227"/>
        <end position="364"/>
    </location>
</feature>
<dbReference type="Proteomes" id="UP000694001">
    <property type="component" value="Chromosome"/>
</dbReference>
<proteinExistence type="predicted"/>
<dbReference type="InterPro" id="IPR052155">
    <property type="entry name" value="Biofilm_reg_signaling"/>
</dbReference>
<feature type="transmembrane region" description="Helical" evidence="1">
    <location>
        <begin position="90"/>
        <end position="112"/>
    </location>
</feature>
<dbReference type="PANTHER" id="PTHR44757:SF2">
    <property type="entry name" value="BIOFILM ARCHITECTURE MAINTENANCE PROTEIN MBAA"/>
    <property type="match status" value="1"/>
</dbReference>
<dbReference type="CDD" id="cd01948">
    <property type="entry name" value="EAL"/>
    <property type="match status" value="1"/>
</dbReference>
<dbReference type="PROSITE" id="PS50887">
    <property type="entry name" value="GGDEF"/>
    <property type="match status" value="1"/>
</dbReference>
<dbReference type="InterPro" id="IPR001633">
    <property type="entry name" value="EAL_dom"/>
</dbReference>
<keyword evidence="1" id="KW-0812">Transmembrane</keyword>
<dbReference type="InterPro" id="IPR005330">
    <property type="entry name" value="MHYT_dom"/>
</dbReference>
<feature type="compositionally biased region" description="Low complexity" evidence="2">
    <location>
        <begin position="599"/>
        <end position="615"/>
    </location>
</feature>
<feature type="domain" description="EAL" evidence="3">
    <location>
        <begin position="373"/>
        <end position="613"/>
    </location>
</feature>
<evidence type="ECO:0000259" key="5">
    <source>
        <dbReference type="PROSITE" id="PS50924"/>
    </source>
</evidence>
<evidence type="ECO:0000256" key="1">
    <source>
        <dbReference type="PROSITE-ProRule" id="PRU00244"/>
    </source>
</evidence>
<dbReference type="PANTHER" id="PTHR44757">
    <property type="entry name" value="DIGUANYLATE CYCLASE DGCP"/>
    <property type="match status" value="1"/>
</dbReference>
<dbReference type="KEGG" id="elio:KO353_08225"/>
<dbReference type="EMBL" id="CP076448">
    <property type="protein sequence ID" value="QXM23339.1"/>
    <property type="molecule type" value="Genomic_DNA"/>
</dbReference>
<dbReference type="InterPro" id="IPR000160">
    <property type="entry name" value="GGDEF_dom"/>
</dbReference>
<protein>
    <submittedName>
        <fullName evidence="6">EAL domain-containing protein</fullName>
    </submittedName>
</protein>
<evidence type="ECO:0000313" key="6">
    <source>
        <dbReference type="EMBL" id="QXM23339.1"/>
    </source>
</evidence>
<feature type="transmembrane region" description="Helical" evidence="1">
    <location>
        <begin position="159"/>
        <end position="181"/>
    </location>
</feature>
<keyword evidence="1" id="KW-0472">Membrane</keyword>